<comment type="caution">
    <text evidence="2">The sequence shown here is derived from an EMBL/GenBank/DDBJ whole genome shotgun (WGS) entry which is preliminary data.</text>
</comment>
<reference evidence="2 3" key="1">
    <citation type="submission" date="2017-03" db="EMBL/GenBank/DDBJ databases">
        <title>Genome Survey of Euroglyphus maynei.</title>
        <authorList>
            <person name="Arlian L.G."/>
            <person name="Morgan M.S."/>
            <person name="Rider S.D."/>
        </authorList>
    </citation>
    <scope>NUCLEOTIDE SEQUENCE [LARGE SCALE GENOMIC DNA]</scope>
    <source>
        <strain evidence="2">Arlian Lab</strain>
        <tissue evidence="2">Whole body</tissue>
    </source>
</reference>
<evidence type="ECO:0000313" key="3">
    <source>
        <dbReference type="Proteomes" id="UP000194236"/>
    </source>
</evidence>
<keyword evidence="3" id="KW-1185">Reference proteome</keyword>
<keyword evidence="1" id="KW-0472">Membrane</keyword>
<feature type="transmembrane region" description="Helical" evidence="1">
    <location>
        <begin position="12"/>
        <end position="32"/>
    </location>
</feature>
<evidence type="ECO:0000313" key="2">
    <source>
        <dbReference type="EMBL" id="OTF76813.1"/>
    </source>
</evidence>
<gene>
    <name evidence="2" type="ORF">BLA29_010530</name>
</gene>
<keyword evidence="1" id="KW-1133">Transmembrane helix</keyword>
<evidence type="ECO:0000256" key="1">
    <source>
        <dbReference type="SAM" id="Phobius"/>
    </source>
</evidence>
<dbReference type="AlphaFoldDB" id="A0A1Y3BA88"/>
<dbReference type="Proteomes" id="UP000194236">
    <property type="component" value="Unassembled WGS sequence"/>
</dbReference>
<dbReference type="EMBL" id="MUJZ01035653">
    <property type="protein sequence ID" value="OTF76813.1"/>
    <property type="molecule type" value="Genomic_DNA"/>
</dbReference>
<keyword evidence="1" id="KW-0812">Transmembrane</keyword>
<organism evidence="2 3">
    <name type="scientific">Euroglyphus maynei</name>
    <name type="common">Mayne's house dust mite</name>
    <dbReference type="NCBI Taxonomy" id="6958"/>
    <lineage>
        <taxon>Eukaryota</taxon>
        <taxon>Metazoa</taxon>
        <taxon>Ecdysozoa</taxon>
        <taxon>Arthropoda</taxon>
        <taxon>Chelicerata</taxon>
        <taxon>Arachnida</taxon>
        <taxon>Acari</taxon>
        <taxon>Acariformes</taxon>
        <taxon>Sarcoptiformes</taxon>
        <taxon>Astigmata</taxon>
        <taxon>Psoroptidia</taxon>
        <taxon>Analgoidea</taxon>
        <taxon>Pyroglyphidae</taxon>
        <taxon>Pyroglyphinae</taxon>
        <taxon>Euroglyphus</taxon>
    </lineage>
</organism>
<sequence>MLLVRNLHSYHRIMNFVLVVPVILDSVVFIVMRRLMNVIVIPVQKIKNAFQYHQH</sequence>
<accession>A0A1Y3BA88</accession>
<proteinExistence type="predicted"/>
<protein>
    <recommendedName>
        <fullName evidence="4">G-protein coupled receptors family 1 profile domain-containing protein</fullName>
    </recommendedName>
</protein>
<name>A0A1Y3BA88_EURMA</name>
<evidence type="ECO:0008006" key="4">
    <source>
        <dbReference type="Google" id="ProtNLM"/>
    </source>
</evidence>